<dbReference type="EMBL" id="LN614830">
    <property type="protein sequence ID" value="CEG61948.1"/>
    <property type="molecule type" value="Genomic_DNA"/>
</dbReference>
<proteinExistence type="predicted"/>
<sequence>MLTKEDIRDIIEECRQIGASGLRNGIKADIPEIKVDILKPPRDFLGVNGNPAIFINQDTYKLLGSIHRNWILNKTIALKPGFLLKNTIDIIGIIIHETGHAFNVAAKIDNTEANAYIFEIEVLLKLLETDSPLLFGCTKEDVGAFFKTRLPDYNKAQRSNRYLANLIDEIKDQFKLEEIMLPPAETPKEMKRGVPTIFVTSRYTLFAVPTDSYWGREYNIVMSKINAAL</sequence>
<dbReference type="RefSeq" id="WP_052679573.1">
    <property type="nucleotide sequence ID" value="NZ_CP020614.1"/>
</dbReference>
<evidence type="ECO:0000313" key="3">
    <source>
        <dbReference type="Proteomes" id="UP000032414"/>
    </source>
</evidence>
<organism evidence="1 3">
    <name type="scientific">Legionella micdadei</name>
    <name type="common">Tatlockia micdadei</name>
    <dbReference type="NCBI Taxonomy" id="451"/>
    <lineage>
        <taxon>Bacteria</taxon>
        <taxon>Pseudomonadati</taxon>
        <taxon>Pseudomonadota</taxon>
        <taxon>Gammaproteobacteria</taxon>
        <taxon>Legionellales</taxon>
        <taxon>Legionellaceae</taxon>
        <taxon>Legionella</taxon>
    </lineage>
</organism>
<accession>A0A098GHI6</accession>
<reference evidence="2 4" key="3">
    <citation type="submission" date="2016-10" db="EMBL/GenBank/DDBJ databases">
        <authorList>
            <person name="Varghese N."/>
            <person name="Submissions S."/>
        </authorList>
    </citation>
    <scope>NUCLEOTIDE SEQUENCE [LARGE SCALE GENOMIC DNA]</scope>
    <source>
        <strain evidence="2 4">ATCC 33218</strain>
    </source>
</reference>
<dbReference type="AlphaFoldDB" id="A0A098GHI6"/>
<dbReference type="HOGENOM" id="CLU_105440_0_0_6"/>
<gene>
    <name evidence="1" type="ORF">LMI_2694</name>
    <name evidence="2" type="ORF">SAMN02982997_02458</name>
</gene>
<dbReference type="PATRIC" id="fig|451.8.peg.2570"/>
<keyword evidence="4" id="KW-1185">Reference proteome</keyword>
<protein>
    <submittedName>
        <fullName evidence="1">Uncharacterized protein</fullName>
    </submittedName>
</protein>
<dbReference type="OrthoDB" id="5645602at2"/>
<evidence type="ECO:0000313" key="1">
    <source>
        <dbReference type="EMBL" id="CEG61948.1"/>
    </source>
</evidence>
<evidence type="ECO:0000313" key="4">
    <source>
        <dbReference type="Proteomes" id="UP000182998"/>
    </source>
</evidence>
<reference evidence="1" key="1">
    <citation type="submission" date="2014-09" db="EMBL/GenBank/DDBJ databases">
        <authorList>
            <person name="GOMEZ-VALERO Laura"/>
        </authorList>
    </citation>
    <scope>NUCLEOTIDE SEQUENCE</scope>
    <source>
        <strain evidence="1">ATCC33218</strain>
    </source>
</reference>
<name>A0A098GHI6_LEGMI</name>
<dbReference type="EMBL" id="FMVN01000013">
    <property type="protein sequence ID" value="SCY67390.1"/>
    <property type="molecule type" value="Genomic_DNA"/>
</dbReference>
<dbReference type="Proteomes" id="UP000032414">
    <property type="component" value="Chromosome I"/>
</dbReference>
<reference evidence="3" key="2">
    <citation type="submission" date="2014-09" db="EMBL/GenBank/DDBJ databases">
        <authorList>
            <person name="Gomez-Valero L."/>
        </authorList>
    </citation>
    <scope>NUCLEOTIDE SEQUENCE [LARGE SCALE GENOMIC DNA]</scope>
    <source>
        <strain evidence="3">ATCC33218</strain>
    </source>
</reference>
<dbReference type="KEGG" id="tmc:LMI_2694"/>
<evidence type="ECO:0000313" key="2">
    <source>
        <dbReference type="EMBL" id="SCY67390.1"/>
    </source>
</evidence>
<dbReference type="Proteomes" id="UP000182998">
    <property type="component" value="Unassembled WGS sequence"/>
</dbReference>